<evidence type="ECO:0000313" key="2">
    <source>
        <dbReference type="EMBL" id="RAU83478.1"/>
    </source>
</evidence>
<dbReference type="Pfam" id="PF17820">
    <property type="entry name" value="PDZ_6"/>
    <property type="match status" value="1"/>
</dbReference>
<dbReference type="InterPro" id="IPR036034">
    <property type="entry name" value="PDZ_sf"/>
</dbReference>
<dbReference type="Gene3D" id="2.40.70.10">
    <property type="entry name" value="Acid Proteases"/>
    <property type="match status" value="2"/>
</dbReference>
<reference evidence="2 3" key="2">
    <citation type="submission" date="2018-07" db="EMBL/GenBank/DDBJ databases">
        <title>Pontibacter sp. 2b14 genomic sequence and assembly.</title>
        <authorList>
            <person name="Du Z.-J."/>
        </authorList>
    </citation>
    <scope>NUCLEOTIDE SEQUENCE [LARGE SCALE GENOMIC DNA]</scope>
    <source>
        <strain evidence="2 3">2b14</strain>
    </source>
</reference>
<reference evidence="2 3" key="1">
    <citation type="submission" date="2018-06" db="EMBL/GenBank/DDBJ databases">
        <authorList>
            <person name="Liu Z.-W."/>
        </authorList>
    </citation>
    <scope>NUCLEOTIDE SEQUENCE [LARGE SCALE GENOMIC DNA]</scope>
    <source>
        <strain evidence="2 3">2b14</strain>
    </source>
</reference>
<dbReference type="Proteomes" id="UP000251692">
    <property type="component" value="Unassembled WGS sequence"/>
</dbReference>
<keyword evidence="2" id="KW-0032">Aminotransferase</keyword>
<dbReference type="InterPro" id="IPR001478">
    <property type="entry name" value="PDZ"/>
</dbReference>
<name>A0A364RGN2_9BACT</name>
<dbReference type="Pfam" id="PF13650">
    <property type="entry name" value="Asp_protease_2"/>
    <property type="match status" value="2"/>
</dbReference>
<dbReference type="SUPFAM" id="SSF50156">
    <property type="entry name" value="PDZ domain-like"/>
    <property type="match status" value="1"/>
</dbReference>
<evidence type="ECO:0000313" key="3">
    <source>
        <dbReference type="Proteomes" id="UP000251692"/>
    </source>
</evidence>
<dbReference type="AlphaFoldDB" id="A0A364RGN2"/>
<dbReference type="InterPro" id="IPR041489">
    <property type="entry name" value="PDZ_6"/>
</dbReference>
<dbReference type="Gene3D" id="2.30.42.10">
    <property type="match status" value="1"/>
</dbReference>
<dbReference type="GO" id="GO:0008483">
    <property type="term" value="F:transaminase activity"/>
    <property type="evidence" value="ECO:0007669"/>
    <property type="project" value="UniProtKB-KW"/>
</dbReference>
<comment type="caution">
    <text evidence="2">The sequence shown here is derived from an EMBL/GenBank/DDBJ whole genome shotgun (WGS) entry which is preliminary data.</text>
</comment>
<keyword evidence="2" id="KW-0808">Transferase</keyword>
<dbReference type="SMART" id="SM00228">
    <property type="entry name" value="PDZ"/>
    <property type="match status" value="1"/>
</dbReference>
<dbReference type="PROSITE" id="PS50106">
    <property type="entry name" value="PDZ"/>
    <property type="match status" value="1"/>
</dbReference>
<proteinExistence type="predicted"/>
<evidence type="ECO:0000259" key="1">
    <source>
        <dbReference type="PROSITE" id="PS50106"/>
    </source>
</evidence>
<accession>A0A364RGN2</accession>
<gene>
    <name evidence="2" type="ORF">DP923_08120</name>
</gene>
<dbReference type="RefSeq" id="WP_112305625.1">
    <property type="nucleotide sequence ID" value="NZ_QMDV01000002.1"/>
</dbReference>
<dbReference type="OrthoDB" id="3521766at2"/>
<keyword evidence="3" id="KW-1185">Reference proteome</keyword>
<sequence length="423" mass="47394">MPLAFCVMVRIGFLFLLFILLLPLPGLSQQLPFADSDTVYFRGNRKKITIPFKLVHNLIIIPVQINSSNSLNFILDSGVKHTLITKLFYTDSLDINNAREIEVKGLGTGYTIKALYSAGNRLVMPGIEGKNQQVYVLMEDVFNLSTRMGMPVHGIIGYDIFKNFIVKINYSSQELTLYRPDTKVKKHKRAEEYPLYIEQNKAYVYGKVSQHNGDTISVKLVIDTGASHTLSLYLPSHNKLALPPKVMQAYLGRGLSGDINGKIGRLNSFTLGKYELTNMPASYPDTEAIQAALNLSNRNGSLGSDVLKRFTVVLDYPHKRMMLVPNRKYKEPFQYNLAGFELTTPLPGTNFYVVSNVIDGSPAKLKGLMPGDQLINISGRDCTELDLNNVLKLMEGRPGSRLRMQLRRDSKLINVDLVLQSAI</sequence>
<dbReference type="InterPro" id="IPR021109">
    <property type="entry name" value="Peptidase_aspartic_dom_sf"/>
</dbReference>
<feature type="domain" description="PDZ" evidence="1">
    <location>
        <begin position="323"/>
        <end position="395"/>
    </location>
</feature>
<protein>
    <submittedName>
        <fullName evidence="2">Aspartate aminotransferase</fullName>
    </submittedName>
</protein>
<organism evidence="2 3">
    <name type="scientific">Pontibacter arcticus</name>
    <dbReference type="NCBI Taxonomy" id="2080288"/>
    <lineage>
        <taxon>Bacteria</taxon>
        <taxon>Pseudomonadati</taxon>
        <taxon>Bacteroidota</taxon>
        <taxon>Cytophagia</taxon>
        <taxon>Cytophagales</taxon>
        <taxon>Hymenobacteraceae</taxon>
        <taxon>Pontibacter</taxon>
    </lineage>
</organism>
<dbReference type="EMBL" id="QMDV01000002">
    <property type="protein sequence ID" value="RAU83478.1"/>
    <property type="molecule type" value="Genomic_DNA"/>
</dbReference>